<dbReference type="Proteomes" id="UP000007148">
    <property type="component" value="Unassembled WGS sequence"/>
</dbReference>
<feature type="region of interest" description="Disordered" evidence="1">
    <location>
        <begin position="347"/>
        <end position="393"/>
    </location>
</feature>
<feature type="compositionally biased region" description="Polar residues" evidence="1">
    <location>
        <begin position="619"/>
        <end position="630"/>
    </location>
</feature>
<evidence type="ECO:0000256" key="1">
    <source>
        <dbReference type="SAM" id="MobiDB-lite"/>
    </source>
</evidence>
<feature type="compositionally biased region" description="Basic and acidic residues" evidence="1">
    <location>
        <begin position="692"/>
        <end position="718"/>
    </location>
</feature>
<dbReference type="HOGENOM" id="CLU_379972_0_0_1"/>
<feature type="region of interest" description="Disordered" evidence="1">
    <location>
        <begin position="149"/>
        <end position="170"/>
    </location>
</feature>
<evidence type="ECO:0000313" key="2">
    <source>
        <dbReference type="EMBL" id="CCA75620.1"/>
    </source>
</evidence>
<dbReference type="AlphaFoldDB" id="G4TWC7"/>
<feature type="compositionally biased region" description="Basic residues" evidence="1">
    <location>
        <begin position="659"/>
        <end position="671"/>
    </location>
</feature>
<evidence type="ECO:0000313" key="3">
    <source>
        <dbReference type="Proteomes" id="UP000007148"/>
    </source>
</evidence>
<dbReference type="InParanoid" id="G4TWC7"/>
<gene>
    <name evidence="2" type="ORF">PIIN_09611</name>
</gene>
<sequence length="729" mass="82038">MNPSQQQNYFPQNTPGYPLQHSQPMEHRPVGGMLVPSTWENRHLPVNAHNPNPLAQGPMQTWTVSRQGTATPTHYATQSAHRQVAFPQNQPTVHPSRSTLGSQPYDVVNPSPSTIIHPSLRPSPAPTRADPQAQITTDDLLPASIFPHPIRQNTQLPPRMSKQQGKRAIRPVAGKTKAKNIYLPNSKSSVNVWNARHNHKGNIRKLVGREDVTIEMRALIEKMSDLGDYQTLSEDDVETWEALYCIFHEAEQSFQFLNRQDRKDAVIAHLQNFQKDTYQAFGILLTATILVPEDNSSPPEAILSETKPRGCPAFGEWLKKRHPNAAAEERKHRIEYAEFAFSMRDAAKGHDNREDQSDDASENEGNNEGTNRRKSSTRRSEDKDEYRGRHKRANHDLESDDEIVFKGFTKKGDRLPTDIRVVDLQDGIRIFSGLGRLCNTTPGINVDQRIMYDELLYDRMQAMGYPARSFNWKRWNSDPDKYLLSEHFPTLHGFRVTFGPSHSTNQEELACWLRFLLTTKIIEQMRLRGGMVWCSNGLRWLSKLASDSHFVLNIHANNYIEDNPNQRIESASNNRPDNVASVLPVGTSPPAEDLNPLAISSADALDTASRLALGVDQVSEPTGQASTTGKDQGGGEHLSVGHCPPPEDNNQSNEERIHTAPKGKKSGRYTKKAAINEGEGNKSKIIPPNSRNRPDRGVKRKDDNLTVEEETHGSDVRRSSRSTKKVRRD</sequence>
<feature type="compositionally biased region" description="Basic residues" evidence="1">
    <location>
        <begin position="719"/>
        <end position="729"/>
    </location>
</feature>
<keyword evidence="3" id="KW-1185">Reference proteome</keyword>
<proteinExistence type="predicted"/>
<protein>
    <submittedName>
        <fullName evidence="2">Uncharacterized protein</fullName>
    </submittedName>
</protein>
<feature type="region of interest" description="Disordered" evidence="1">
    <location>
        <begin position="566"/>
        <end position="595"/>
    </location>
</feature>
<feature type="compositionally biased region" description="Polar residues" evidence="1">
    <location>
        <begin position="566"/>
        <end position="576"/>
    </location>
</feature>
<feature type="region of interest" description="Disordered" evidence="1">
    <location>
        <begin position="615"/>
        <end position="729"/>
    </location>
</feature>
<comment type="caution">
    <text evidence="2">The sequence shown here is derived from an EMBL/GenBank/DDBJ whole genome shotgun (WGS) entry which is preliminary data.</text>
</comment>
<accession>G4TWC7</accession>
<name>G4TWC7_SERID</name>
<reference evidence="2 3" key="1">
    <citation type="journal article" date="2011" name="PLoS Pathog.">
        <title>Endophytic Life Strategies Decoded by Genome and Transcriptome Analyses of the Mutualistic Root Symbiont Piriformospora indica.</title>
        <authorList>
            <person name="Zuccaro A."/>
            <person name="Lahrmann U."/>
            <person name="Guldener U."/>
            <person name="Langen G."/>
            <person name="Pfiffi S."/>
            <person name="Biedenkopf D."/>
            <person name="Wong P."/>
            <person name="Samans B."/>
            <person name="Grimm C."/>
            <person name="Basiewicz M."/>
            <person name="Murat C."/>
            <person name="Martin F."/>
            <person name="Kogel K.H."/>
        </authorList>
    </citation>
    <scope>NUCLEOTIDE SEQUENCE [LARGE SCALE GENOMIC DNA]</scope>
    <source>
        <strain evidence="2 3">DSM 11827</strain>
    </source>
</reference>
<feature type="compositionally biased region" description="Basic and acidic residues" evidence="1">
    <location>
        <begin position="378"/>
        <end position="387"/>
    </location>
</feature>
<feature type="region of interest" description="Disordered" evidence="1">
    <location>
        <begin position="1"/>
        <end position="26"/>
    </location>
</feature>
<organism evidence="2 3">
    <name type="scientific">Serendipita indica (strain DSM 11827)</name>
    <name type="common">Root endophyte fungus</name>
    <name type="synonym">Piriformospora indica</name>
    <dbReference type="NCBI Taxonomy" id="1109443"/>
    <lineage>
        <taxon>Eukaryota</taxon>
        <taxon>Fungi</taxon>
        <taxon>Dikarya</taxon>
        <taxon>Basidiomycota</taxon>
        <taxon>Agaricomycotina</taxon>
        <taxon>Agaricomycetes</taxon>
        <taxon>Sebacinales</taxon>
        <taxon>Serendipitaceae</taxon>
        <taxon>Serendipita</taxon>
    </lineage>
</organism>
<feature type="compositionally biased region" description="Polar residues" evidence="1">
    <location>
        <begin position="1"/>
        <end position="23"/>
    </location>
</feature>
<dbReference type="EMBL" id="CAFZ01000484">
    <property type="protein sequence ID" value="CCA75620.1"/>
    <property type="molecule type" value="Genomic_DNA"/>
</dbReference>